<feature type="transmembrane region" description="Helical" evidence="1">
    <location>
        <begin position="143"/>
        <end position="164"/>
    </location>
</feature>
<feature type="transmembrane region" description="Helical" evidence="1">
    <location>
        <begin position="27"/>
        <end position="47"/>
    </location>
</feature>
<feature type="transmembrane region" description="Helical" evidence="1">
    <location>
        <begin position="99"/>
        <end position="122"/>
    </location>
</feature>
<feature type="transmembrane region" description="Helical" evidence="1">
    <location>
        <begin position="227"/>
        <end position="248"/>
    </location>
</feature>
<keyword evidence="2" id="KW-0808">Transferase</keyword>
<keyword evidence="2" id="KW-0418">Kinase</keyword>
<dbReference type="Pfam" id="PF05987">
    <property type="entry name" value="DUF898"/>
    <property type="match status" value="1"/>
</dbReference>
<accession>A0A3B1A8J9</accession>
<keyword evidence="1" id="KW-0812">Transmembrane</keyword>
<dbReference type="InterPro" id="IPR010295">
    <property type="entry name" value="DUF898"/>
</dbReference>
<reference evidence="2" key="1">
    <citation type="submission" date="2018-06" db="EMBL/GenBank/DDBJ databases">
        <authorList>
            <person name="Zhirakovskaya E."/>
        </authorList>
    </citation>
    <scope>NUCLEOTIDE SEQUENCE</scope>
</reference>
<gene>
    <name evidence="2" type="ORF">MNBD_GAMMA23-2298</name>
</gene>
<feature type="transmembrane region" description="Helical" evidence="1">
    <location>
        <begin position="76"/>
        <end position="93"/>
    </location>
</feature>
<sequence>MENTQTENGTNINNQPFEFTGKALEYFSIWIVNVALTIITLGIYSAWAKVRTNQYFYGNTLLDGASFRYTAKPTQILKGRVIAFILFVLYYFASMANPVVAGIIFLFILLLVPAFVVMSMAFRLRNSMYRNVRFNFDKKFARAYKVFFIPVIFIGAYLFVASQIEHLQSADTETSTMLGIVIIVLLLGIILMVPWWEYIVTRFKVTHAKYGKAEFSFSARMKNYYGMYLKAYLLSILIFGVIGALIAGMMKSMTSDAGSMASTIIIALLIFPAYLWLFAYFQTKRTNLIYGNLKIDGHKVKSELKTGYMLYLYVTNTLAIMLTLGLLMPWAKIRTAKYRVSVTSIDVVGDLSQFVAAQEQYQSAMGEEIGEMFDLDLGF</sequence>
<evidence type="ECO:0000256" key="1">
    <source>
        <dbReference type="SAM" id="Phobius"/>
    </source>
</evidence>
<feature type="transmembrane region" description="Helical" evidence="1">
    <location>
        <begin position="308"/>
        <end position="331"/>
    </location>
</feature>
<dbReference type="EMBL" id="UOFT01000039">
    <property type="protein sequence ID" value="VAW94529.1"/>
    <property type="molecule type" value="Genomic_DNA"/>
</dbReference>
<feature type="transmembrane region" description="Helical" evidence="1">
    <location>
        <begin position="260"/>
        <end position="281"/>
    </location>
</feature>
<dbReference type="AlphaFoldDB" id="A0A3B1A8J9"/>
<dbReference type="EC" id="2.7.4.9" evidence="2"/>
<dbReference type="GO" id="GO:0004798">
    <property type="term" value="F:dTMP kinase activity"/>
    <property type="evidence" value="ECO:0007669"/>
    <property type="project" value="UniProtKB-EC"/>
</dbReference>
<name>A0A3B1A8J9_9ZZZZ</name>
<organism evidence="2">
    <name type="scientific">hydrothermal vent metagenome</name>
    <dbReference type="NCBI Taxonomy" id="652676"/>
    <lineage>
        <taxon>unclassified sequences</taxon>
        <taxon>metagenomes</taxon>
        <taxon>ecological metagenomes</taxon>
    </lineage>
</organism>
<feature type="transmembrane region" description="Helical" evidence="1">
    <location>
        <begin position="176"/>
        <end position="196"/>
    </location>
</feature>
<keyword evidence="1" id="KW-1133">Transmembrane helix</keyword>
<proteinExistence type="predicted"/>
<protein>
    <submittedName>
        <fullName evidence="2">Thymidylate kinase</fullName>
        <ecNumber evidence="2">2.7.4.9</ecNumber>
    </submittedName>
</protein>
<evidence type="ECO:0000313" key="2">
    <source>
        <dbReference type="EMBL" id="VAW94529.1"/>
    </source>
</evidence>
<keyword evidence="1" id="KW-0472">Membrane</keyword>